<dbReference type="InterPro" id="IPR006119">
    <property type="entry name" value="Resolv_N"/>
</dbReference>
<dbReference type="InterPro" id="IPR011109">
    <property type="entry name" value="DNA_bind_recombinase_dom"/>
</dbReference>
<dbReference type="CDD" id="cd00093">
    <property type="entry name" value="HTH_XRE"/>
    <property type="match status" value="1"/>
</dbReference>
<dbReference type="Gene3D" id="1.10.260.40">
    <property type="entry name" value="lambda repressor-like DNA-binding domains"/>
    <property type="match status" value="1"/>
</dbReference>
<sequence length="722" mass="84403">MKVAIYSRKSTFTGKGDSVENQIQMCKDYMQNFKNKSKESYEFLIYEDEGFSGGNTNRPQFKKLLKDIKSKKFKILICYRLDRISRNVSDFSNILETLQMYDIDFISIKEEFDTGTPMGRAMIYIASVFAQFERETIAERVRDNMIELAKSGRWLGGTPPLGYESKTVKYMDENLNERSLTKLSENQEELNLVKLIFDKYLELKSLSNLEAYMLANYYKTRRGSNFDKTSLKRILTNTVYVKSSDEIFSYLAEQNITVVGIPDNVHGILTYNKLKSNYTRDGNFSRSFRDTKDWIAAISKHKGIIEPKDWLMVQSIREVNKDKFAVSSRSHNALLTGIIRCKKCGSKLRIVHGVVSKKTGKRHFYYTCSLKKDSKGSRCDNKNGKVELIDKIVVNAIKELGENKLNLINKLEKQLKETSKEFHEVNEKENIDHLIEQKKKQVNNLLDKISLDPDLSDLIIPKLKDLKNELKELTDSSLKHKDDLNNLKAEEINLSFIKSLLNKCSLIDSLEHDEIRELIRGLTEEIRWDGETKDLEIDTVGSRDSKKRRELMEPVDEKILCLSDSGTCMRHSNAIIKDVFVDMKPNMVKELNKSLPENTIGEKIRKVRKMNDLECSEFCKIIKCMKKTLWLWEFDRIIPHPNSIKKICDNFNVELEYFDYYYKWYFSDYEKAFLKWKTKNNFSYEQCALRLNTYASTLSSFVHKKYKPSYEFYMNLKENGII</sequence>
<gene>
    <name evidence="5" type="ORF">EXM65_14370</name>
</gene>
<proteinExistence type="predicted"/>
<dbReference type="GO" id="GO:0000150">
    <property type="term" value="F:DNA strand exchange activity"/>
    <property type="evidence" value="ECO:0007669"/>
    <property type="project" value="InterPro"/>
</dbReference>
<dbReference type="SUPFAM" id="SSF47413">
    <property type="entry name" value="lambda repressor-like DNA-binding domains"/>
    <property type="match status" value="1"/>
</dbReference>
<dbReference type="PROSITE" id="PS51736">
    <property type="entry name" value="RECOMBINASES_3"/>
    <property type="match status" value="1"/>
</dbReference>
<accession>A0A6M0SQY5</accession>
<evidence type="ECO:0000259" key="3">
    <source>
        <dbReference type="PROSITE" id="PS51736"/>
    </source>
</evidence>
<evidence type="ECO:0000259" key="4">
    <source>
        <dbReference type="PROSITE" id="PS51737"/>
    </source>
</evidence>
<feature type="coiled-coil region" evidence="1">
    <location>
        <begin position="397"/>
        <end position="490"/>
    </location>
</feature>
<dbReference type="Gene3D" id="3.40.50.1390">
    <property type="entry name" value="Resolvase, N-terminal catalytic domain"/>
    <property type="match status" value="1"/>
</dbReference>
<dbReference type="PANTHER" id="PTHR30461:SF23">
    <property type="entry name" value="DNA RECOMBINASE-RELATED"/>
    <property type="match status" value="1"/>
</dbReference>
<dbReference type="PROSITE" id="PS51737">
    <property type="entry name" value="RECOMBINASE_DNA_BIND"/>
    <property type="match status" value="1"/>
</dbReference>
<dbReference type="SUPFAM" id="SSF53041">
    <property type="entry name" value="Resolvase-like"/>
    <property type="match status" value="1"/>
</dbReference>
<dbReference type="AlphaFoldDB" id="A0A6M0SQY5"/>
<dbReference type="CDD" id="cd03768">
    <property type="entry name" value="SR_ResInv"/>
    <property type="match status" value="1"/>
</dbReference>
<dbReference type="SMART" id="SM00857">
    <property type="entry name" value="Resolvase"/>
    <property type="match status" value="1"/>
</dbReference>
<dbReference type="InterPro" id="IPR050639">
    <property type="entry name" value="SSR_resolvase"/>
</dbReference>
<organism evidence="5 6">
    <name type="scientific">Clostridium botulinum</name>
    <dbReference type="NCBI Taxonomy" id="1491"/>
    <lineage>
        <taxon>Bacteria</taxon>
        <taxon>Bacillati</taxon>
        <taxon>Bacillota</taxon>
        <taxon>Clostridia</taxon>
        <taxon>Eubacteriales</taxon>
        <taxon>Clostridiaceae</taxon>
        <taxon>Clostridium</taxon>
    </lineage>
</organism>
<dbReference type="Proteomes" id="UP000472355">
    <property type="component" value="Unassembled WGS sequence"/>
</dbReference>
<dbReference type="InterPro" id="IPR038109">
    <property type="entry name" value="DNA_bind_recomb_sf"/>
</dbReference>
<reference evidence="5 6" key="1">
    <citation type="submission" date="2019-02" db="EMBL/GenBank/DDBJ databases">
        <title>Genome sequencing of Clostridium botulinum clinical isolates.</title>
        <authorList>
            <person name="Brunt J."/>
            <person name="Van Vliet A.H.M."/>
            <person name="Stringer S.C."/>
            <person name="Grant K.A."/>
            <person name="Carter A.C."/>
            <person name="Peck M.W."/>
        </authorList>
    </citation>
    <scope>NUCLEOTIDE SEQUENCE [LARGE SCALE GENOMIC DNA]</scope>
    <source>
        <strain evidence="5 6">H113700579</strain>
    </source>
</reference>
<dbReference type="PANTHER" id="PTHR30461">
    <property type="entry name" value="DNA-INVERTASE FROM LAMBDOID PROPHAGE"/>
    <property type="match status" value="1"/>
</dbReference>
<dbReference type="InterPro" id="IPR036162">
    <property type="entry name" value="Resolvase-like_N_sf"/>
</dbReference>
<dbReference type="InterPro" id="IPR001387">
    <property type="entry name" value="Cro/C1-type_HTH"/>
</dbReference>
<evidence type="ECO:0000313" key="6">
    <source>
        <dbReference type="Proteomes" id="UP000472355"/>
    </source>
</evidence>
<dbReference type="InterPro" id="IPR010982">
    <property type="entry name" value="Lambda_DNA-bd_dom_sf"/>
</dbReference>
<dbReference type="Pfam" id="PF13408">
    <property type="entry name" value="Zn_ribbon_recom"/>
    <property type="match status" value="1"/>
</dbReference>
<feature type="domain" description="Recombinase" evidence="4">
    <location>
        <begin position="160"/>
        <end position="323"/>
    </location>
</feature>
<comment type="caution">
    <text evidence="5">The sequence shown here is derived from an EMBL/GenBank/DDBJ whole genome shotgun (WGS) entry which is preliminary data.</text>
</comment>
<dbReference type="EMBL" id="SGKU01000047">
    <property type="protein sequence ID" value="NFA43712.1"/>
    <property type="molecule type" value="Genomic_DNA"/>
</dbReference>
<evidence type="ECO:0000259" key="2">
    <source>
        <dbReference type="PROSITE" id="PS50943"/>
    </source>
</evidence>
<dbReference type="Pfam" id="PF00239">
    <property type="entry name" value="Resolvase"/>
    <property type="match status" value="1"/>
</dbReference>
<dbReference type="GO" id="GO:0003677">
    <property type="term" value="F:DNA binding"/>
    <property type="evidence" value="ECO:0007669"/>
    <property type="project" value="InterPro"/>
</dbReference>
<evidence type="ECO:0000313" key="5">
    <source>
        <dbReference type="EMBL" id="NFA43712.1"/>
    </source>
</evidence>
<feature type="domain" description="HTH cro/C1-type" evidence="2">
    <location>
        <begin position="604"/>
        <end position="658"/>
    </location>
</feature>
<evidence type="ECO:0000256" key="1">
    <source>
        <dbReference type="SAM" id="Coils"/>
    </source>
</evidence>
<dbReference type="Pfam" id="PF07508">
    <property type="entry name" value="Recombinase"/>
    <property type="match status" value="1"/>
</dbReference>
<dbReference type="InterPro" id="IPR025827">
    <property type="entry name" value="Zn_ribbon_recom_dom"/>
</dbReference>
<dbReference type="Gene3D" id="3.90.1750.20">
    <property type="entry name" value="Putative Large Serine Recombinase, Chain B, Domain 2"/>
    <property type="match status" value="2"/>
</dbReference>
<dbReference type="PROSITE" id="PS50943">
    <property type="entry name" value="HTH_CROC1"/>
    <property type="match status" value="1"/>
</dbReference>
<feature type="domain" description="Resolvase/invertase-type recombinase catalytic" evidence="3">
    <location>
        <begin position="2"/>
        <end position="152"/>
    </location>
</feature>
<keyword evidence="1" id="KW-0175">Coiled coil</keyword>
<protein>
    <submittedName>
        <fullName evidence="5">Recombinase family protein</fullName>
    </submittedName>
</protein>
<name>A0A6M0SQY5_CLOBO</name>